<gene>
    <name evidence="1" type="ORF">PIB30_077945</name>
</gene>
<evidence type="ECO:0000313" key="1">
    <source>
        <dbReference type="EMBL" id="MED6211892.1"/>
    </source>
</evidence>
<comment type="caution">
    <text evidence="1">The sequence shown here is derived from an EMBL/GenBank/DDBJ whole genome shotgun (WGS) entry which is preliminary data.</text>
</comment>
<sequence length="71" mass="8228">MWNPRSSFLKLRQGSSSFRPFGVGYTGIREDIAEASSSTEEKWLKKLENRETEYEVMPMMLISFSSMSFAH</sequence>
<keyword evidence="2" id="KW-1185">Reference proteome</keyword>
<proteinExistence type="predicted"/>
<dbReference type="Proteomes" id="UP001341840">
    <property type="component" value="Unassembled WGS sequence"/>
</dbReference>
<protein>
    <submittedName>
        <fullName evidence="1">Uncharacterized protein</fullName>
    </submittedName>
</protein>
<organism evidence="1 2">
    <name type="scientific">Stylosanthes scabra</name>
    <dbReference type="NCBI Taxonomy" id="79078"/>
    <lineage>
        <taxon>Eukaryota</taxon>
        <taxon>Viridiplantae</taxon>
        <taxon>Streptophyta</taxon>
        <taxon>Embryophyta</taxon>
        <taxon>Tracheophyta</taxon>
        <taxon>Spermatophyta</taxon>
        <taxon>Magnoliopsida</taxon>
        <taxon>eudicotyledons</taxon>
        <taxon>Gunneridae</taxon>
        <taxon>Pentapetalae</taxon>
        <taxon>rosids</taxon>
        <taxon>fabids</taxon>
        <taxon>Fabales</taxon>
        <taxon>Fabaceae</taxon>
        <taxon>Papilionoideae</taxon>
        <taxon>50 kb inversion clade</taxon>
        <taxon>dalbergioids sensu lato</taxon>
        <taxon>Dalbergieae</taxon>
        <taxon>Pterocarpus clade</taxon>
        <taxon>Stylosanthes</taxon>
    </lineage>
</organism>
<reference evidence="1 2" key="1">
    <citation type="journal article" date="2023" name="Plants (Basel)">
        <title>Bridging the Gap: Combining Genomics and Transcriptomics Approaches to Understand Stylosanthes scabra, an Orphan Legume from the Brazilian Caatinga.</title>
        <authorList>
            <person name="Ferreira-Neto J.R.C."/>
            <person name="da Silva M.D."/>
            <person name="Binneck E."/>
            <person name="de Melo N.F."/>
            <person name="da Silva R.H."/>
            <person name="de Melo A.L.T.M."/>
            <person name="Pandolfi V."/>
            <person name="Bustamante F.O."/>
            <person name="Brasileiro-Vidal A.C."/>
            <person name="Benko-Iseppon A.M."/>
        </authorList>
    </citation>
    <scope>NUCLEOTIDE SEQUENCE [LARGE SCALE GENOMIC DNA]</scope>
    <source>
        <tissue evidence="1">Leaves</tissue>
    </source>
</reference>
<name>A0ABU6YNA5_9FABA</name>
<evidence type="ECO:0000313" key="2">
    <source>
        <dbReference type="Proteomes" id="UP001341840"/>
    </source>
</evidence>
<accession>A0ABU6YNA5</accession>
<dbReference type="EMBL" id="JASCZI010242718">
    <property type="protein sequence ID" value="MED6211892.1"/>
    <property type="molecule type" value="Genomic_DNA"/>
</dbReference>